<name>A0AA88TJ04_9TELE</name>
<proteinExistence type="predicted"/>
<keyword evidence="2" id="KW-1185">Reference proteome</keyword>
<dbReference type="Proteomes" id="UP001187343">
    <property type="component" value="Unassembled WGS sequence"/>
</dbReference>
<dbReference type="EMBL" id="JAUYZG010000015">
    <property type="protein sequence ID" value="KAK2887404.1"/>
    <property type="molecule type" value="Genomic_DNA"/>
</dbReference>
<evidence type="ECO:0000313" key="2">
    <source>
        <dbReference type="Proteomes" id="UP001187343"/>
    </source>
</evidence>
<sequence length="88" mass="9830">MSVTHRCNPSVRRKVEETAGFKFTASSSGLNLELCFEFRGEGCLNNKRFCYLPTPIYGRKKILPSVECTKPLNLTQVVNCSMKLVNAG</sequence>
<evidence type="ECO:0000313" key="1">
    <source>
        <dbReference type="EMBL" id="KAK2887404.1"/>
    </source>
</evidence>
<accession>A0AA88TJ04</accession>
<gene>
    <name evidence="1" type="ORF">Q8A67_015632</name>
</gene>
<comment type="caution">
    <text evidence="1">The sequence shown here is derived from an EMBL/GenBank/DDBJ whole genome shotgun (WGS) entry which is preliminary data.</text>
</comment>
<reference evidence="1" key="1">
    <citation type="submission" date="2023-08" db="EMBL/GenBank/DDBJ databases">
        <title>Chromosome-level Genome Assembly of mud carp (Cirrhinus molitorella).</title>
        <authorList>
            <person name="Liu H."/>
        </authorList>
    </citation>
    <scope>NUCLEOTIDE SEQUENCE</scope>
    <source>
        <strain evidence="1">Prfri</strain>
        <tissue evidence="1">Muscle</tissue>
    </source>
</reference>
<protein>
    <submittedName>
        <fullName evidence="1">Uncharacterized protein</fullName>
    </submittedName>
</protein>
<organism evidence="1 2">
    <name type="scientific">Cirrhinus molitorella</name>
    <name type="common">mud carp</name>
    <dbReference type="NCBI Taxonomy" id="172907"/>
    <lineage>
        <taxon>Eukaryota</taxon>
        <taxon>Metazoa</taxon>
        <taxon>Chordata</taxon>
        <taxon>Craniata</taxon>
        <taxon>Vertebrata</taxon>
        <taxon>Euteleostomi</taxon>
        <taxon>Actinopterygii</taxon>
        <taxon>Neopterygii</taxon>
        <taxon>Teleostei</taxon>
        <taxon>Ostariophysi</taxon>
        <taxon>Cypriniformes</taxon>
        <taxon>Cyprinidae</taxon>
        <taxon>Labeoninae</taxon>
        <taxon>Labeonini</taxon>
        <taxon>Cirrhinus</taxon>
    </lineage>
</organism>
<dbReference type="AlphaFoldDB" id="A0AA88TJ04"/>